<dbReference type="RefSeq" id="WP_213518405.1">
    <property type="nucleotide sequence ID" value="NZ_BOSE01000008.1"/>
</dbReference>
<dbReference type="AlphaFoldDB" id="A0A919YRR1"/>
<sequence>MKMKIITTIALIIVITAIFLFNYSFPKEINIVKTAIAFVEYDEHPPILTKVHVAGTMYRPVFKQHRFEGKITIDRHDFTLTEQNIALPILNRENGVNYSQLVYFRDTKPFDPVAIASIYYDDNFEQFTIVTREEWIEKTPQSLYYIVSGQSYSEAFESQKVLSDRLGDDSFVAPQNSLK</sequence>
<proteinExistence type="predicted"/>
<dbReference type="EMBL" id="BOSE01000008">
    <property type="protein sequence ID" value="GIP18220.1"/>
    <property type="molecule type" value="Genomic_DNA"/>
</dbReference>
<evidence type="ECO:0000313" key="2">
    <source>
        <dbReference type="Proteomes" id="UP000683139"/>
    </source>
</evidence>
<dbReference type="Proteomes" id="UP000683139">
    <property type="component" value="Unassembled WGS sequence"/>
</dbReference>
<name>A0A919YRR1_9BACL</name>
<protein>
    <submittedName>
        <fullName evidence="1">Uncharacterized protein</fullName>
    </submittedName>
</protein>
<gene>
    <name evidence="1" type="ORF">J40TS1_38620</name>
</gene>
<keyword evidence="2" id="KW-1185">Reference proteome</keyword>
<organism evidence="1 2">
    <name type="scientific">Paenibacillus montaniterrae</name>
    <dbReference type="NCBI Taxonomy" id="429341"/>
    <lineage>
        <taxon>Bacteria</taxon>
        <taxon>Bacillati</taxon>
        <taxon>Bacillota</taxon>
        <taxon>Bacilli</taxon>
        <taxon>Bacillales</taxon>
        <taxon>Paenibacillaceae</taxon>
        <taxon>Paenibacillus</taxon>
    </lineage>
</organism>
<reference evidence="1" key="1">
    <citation type="submission" date="2021-03" db="EMBL/GenBank/DDBJ databases">
        <title>Antimicrobial resistance genes in bacteria isolated from Japanese honey, and their potential for conferring macrolide and lincosamide resistance in the American foulbrood pathogen Paenibacillus larvae.</title>
        <authorList>
            <person name="Okamoto M."/>
            <person name="Kumagai M."/>
            <person name="Kanamori H."/>
            <person name="Takamatsu D."/>
        </authorList>
    </citation>
    <scope>NUCLEOTIDE SEQUENCE</scope>
    <source>
        <strain evidence="1">J40TS1</strain>
    </source>
</reference>
<accession>A0A919YRR1</accession>
<comment type="caution">
    <text evidence="1">The sequence shown here is derived from an EMBL/GenBank/DDBJ whole genome shotgun (WGS) entry which is preliminary data.</text>
</comment>
<evidence type="ECO:0000313" key="1">
    <source>
        <dbReference type="EMBL" id="GIP18220.1"/>
    </source>
</evidence>